<dbReference type="Gene3D" id="3.40.50.150">
    <property type="entry name" value="Vaccinia Virus protein VP39"/>
    <property type="match status" value="1"/>
</dbReference>
<dbReference type="InterPro" id="IPR029063">
    <property type="entry name" value="SAM-dependent_MTases_sf"/>
</dbReference>
<sequence>MQPTICNQENSQEIYDSFNDFIFSKDRNVFNKLMLRHELYSSVKHLHGDIVECGVFKGSGIMTWCKLLQMYEPNSIKKVIGFDMFSKDFVGELSDDIERDMMSQVFTRDANLNNKTISLNSVTNRLLNANIPAKSFELIEGDASETTREYTENRPGFLISLLYLDMDLYEPTFNTLKNLWDYVTPGGIVVFDEYAYSAWSETQAVDNFFLDKEVEILNTNFAAPTAYVIKERE</sequence>
<organism evidence="1">
    <name type="scientific">viral metagenome</name>
    <dbReference type="NCBI Taxonomy" id="1070528"/>
    <lineage>
        <taxon>unclassified sequences</taxon>
        <taxon>metagenomes</taxon>
        <taxon>organismal metagenomes</taxon>
    </lineage>
</organism>
<evidence type="ECO:0000313" key="1">
    <source>
        <dbReference type="EMBL" id="QHU08902.1"/>
    </source>
</evidence>
<dbReference type="SUPFAM" id="SSF53335">
    <property type="entry name" value="S-adenosyl-L-methionine-dependent methyltransferases"/>
    <property type="match status" value="1"/>
</dbReference>
<dbReference type="PANTHER" id="PTHR40036:SF1">
    <property type="entry name" value="MACROCIN O-METHYLTRANSFERASE"/>
    <property type="match status" value="1"/>
</dbReference>
<dbReference type="AlphaFoldDB" id="A0A6C0JT21"/>
<name>A0A6C0JT21_9ZZZZ</name>
<dbReference type="EMBL" id="MN740699">
    <property type="protein sequence ID" value="QHU08902.1"/>
    <property type="molecule type" value="Genomic_DNA"/>
</dbReference>
<dbReference type="PANTHER" id="PTHR40036">
    <property type="entry name" value="MACROCIN O-METHYLTRANSFERASE"/>
    <property type="match status" value="1"/>
</dbReference>
<proteinExistence type="predicted"/>
<evidence type="ECO:0008006" key="2">
    <source>
        <dbReference type="Google" id="ProtNLM"/>
    </source>
</evidence>
<reference evidence="1" key="1">
    <citation type="journal article" date="2020" name="Nature">
        <title>Giant virus diversity and host interactions through global metagenomics.</title>
        <authorList>
            <person name="Schulz F."/>
            <person name="Roux S."/>
            <person name="Paez-Espino D."/>
            <person name="Jungbluth S."/>
            <person name="Walsh D.A."/>
            <person name="Denef V.J."/>
            <person name="McMahon K.D."/>
            <person name="Konstantinidis K.T."/>
            <person name="Eloe-Fadrosh E.A."/>
            <person name="Kyrpides N.C."/>
            <person name="Woyke T."/>
        </authorList>
    </citation>
    <scope>NUCLEOTIDE SEQUENCE</scope>
    <source>
        <strain evidence="1">GVMAG-S-1064190-84</strain>
    </source>
</reference>
<accession>A0A6C0JT21</accession>
<dbReference type="Pfam" id="PF05711">
    <property type="entry name" value="TylF"/>
    <property type="match status" value="1"/>
</dbReference>
<protein>
    <recommendedName>
        <fullName evidence="2">Methyltransferase</fullName>
    </recommendedName>
</protein>
<dbReference type="InterPro" id="IPR008884">
    <property type="entry name" value="TylF_MeTrfase"/>
</dbReference>